<keyword evidence="1" id="KW-0732">Signal</keyword>
<evidence type="ECO:0000313" key="3">
    <source>
        <dbReference type="Proteomes" id="UP001597361"/>
    </source>
</evidence>
<protein>
    <submittedName>
        <fullName evidence="2">DUF6520 family protein</fullName>
    </submittedName>
</protein>
<dbReference type="InterPro" id="IPR045391">
    <property type="entry name" value="DUF6520"/>
</dbReference>
<proteinExistence type="predicted"/>
<evidence type="ECO:0000313" key="2">
    <source>
        <dbReference type="EMBL" id="MFD2035163.1"/>
    </source>
</evidence>
<comment type="caution">
    <text evidence="2">The sequence shown here is derived from an EMBL/GenBank/DDBJ whole genome shotgun (WGS) entry which is preliminary data.</text>
</comment>
<name>A0ABW4VKA4_9BACT</name>
<dbReference type="Proteomes" id="UP001597361">
    <property type="component" value="Unassembled WGS sequence"/>
</dbReference>
<accession>A0ABW4VKA4</accession>
<gene>
    <name evidence="2" type="ORF">ACFSKL_10195</name>
</gene>
<reference evidence="3" key="1">
    <citation type="journal article" date="2019" name="Int. J. Syst. Evol. Microbiol.">
        <title>The Global Catalogue of Microorganisms (GCM) 10K type strain sequencing project: providing services to taxonomists for standard genome sequencing and annotation.</title>
        <authorList>
            <consortium name="The Broad Institute Genomics Platform"/>
            <consortium name="The Broad Institute Genome Sequencing Center for Infectious Disease"/>
            <person name="Wu L."/>
            <person name="Ma J."/>
        </authorList>
    </citation>
    <scope>NUCLEOTIDE SEQUENCE [LARGE SCALE GENOMIC DNA]</scope>
    <source>
        <strain evidence="3">CGMCC 1.15180</strain>
    </source>
</reference>
<dbReference type="EMBL" id="JBHUHR010000027">
    <property type="protein sequence ID" value="MFD2035163.1"/>
    <property type="molecule type" value="Genomic_DNA"/>
</dbReference>
<dbReference type="RefSeq" id="WP_376885941.1">
    <property type="nucleotide sequence ID" value="NZ_JBHUHR010000027.1"/>
</dbReference>
<feature type="signal peptide" evidence="1">
    <location>
        <begin position="1"/>
        <end position="23"/>
    </location>
</feature>
<dbReference type="Pfam" id="PF20130">
    <property type="entry name" value="DUF6520"/>
    <property type="match status" value="1"/>
</dbReference>
<feature type="chain" id="PRO_5047148225" evidence="1">
    <location>
        <begin position="24"/>
        <end position="90"/>
    </location>
</feature>
<evidence type="ECO:0000256" key="1">
    <source>
        <dbReference type="SAM" id="SignalP"/>
    </source>
</evidence>
<keyword evidence="3" id="KW-1185">Reference proteome</keyword>
<organism evidence="2 3">
    <name type="scientific">Belliella marina</name>
    <dbReference type="NCBI Taxonomy" id="1644146"/>
    <lineage>
        <taxon>Bacteria</taxon>
        <taxon>Pseudomonadati</taxon>
        <taxon>Bacteroidota</taxon>
        <taxon>Cytophagia</taxon>
        <taxon>Cytophagales</taxon>
        <taxon>Cyclobacteriaceae</taxon>
        <taxon>Belliella</taxon>
    </lineage>
</organism>
<sequence>MKSYIENLIKASLVMLAVVAAFAFTTPKNDEEPRFRLVDDEWTLVEGQMGVHYTCSGSSPICTVQLVDNDPELGEVVEDSEIFGIYTPAP</sequence>